<feature type="active site" description="Proton acceptor" evidence="4">
    <location>
        <position position="126"/>
    </location>
</feature>
<evidence type="ECO:0000259" key="5">
    <source>
        <dbReference type="PROSITE" id="PS50305"/>
    </source>
</evidence>
<dbReference type="EC" id="2.3.1.286" evidence="1"/>
<dbReference type="EMBL" id="CP133548">
    <property type="protein sequence ID" value="WMS86735.1"/>
    <property type="molecule type" value="Genomic_DNA"/>
</dbReference>
<dbReference type="Proteomes" id="UP001239782">
    <property type="component" value="Chromosome"/>
</dbReference>
<dbReference type="GO" id="GO:0046872">
    <property type="term" value="F:metal ion binding"/>
    <property type="evidence" value="ECO:0007669"/>
    <property type="project" value="UniProtKB-KW"/>
</dbReference>
<name>A0AA51RSJ4_9GAMM</name>
<dbReference type="InterPro" id="IPR050134">
    <property type="entry name" value="NAD-dep_sirtuin_deacylases"/>
</dbReference>
<dbReference type="SUPFAM" id="SSF52467">
    <property type="entry name" value="DHS-like NAD/FAD-binding domain"/>
    <property type="match status" value="1"/>
</dbReference>
<dbReference type="AlphaFoldDB" id="A0AA51RSJ4"/>
<gene>
    <name evidence="6" type="ORF">Q9312_16055</name>
</gene>
<evidence type="ECO:0000313" key="6">
    <source>
        <dbReference type="EMBL" id="WMS86735.1"/>
    </source>
</evidence>
<dbReference type="GO" id="GO:0017136">
    <property type="term" value="F:histone deacetylase activity, NAD-dependent"/>
    <property type="evidence" value="ECO:0007669"/>
    <property type="project" value="TreeGrafter"/>
</dbReference>
<dbReference type="RefSeq" id="WP_309201880.1">
    <property type="nucleotide sequence ID" value="NZ_CP133548.1"/>
</dbReference>
<evidence type="ECO:0000256" key="4">
    <source>
        <dbReference type="PROSITE-ProRule" id="PRU00236"/>
    </source>
</evidence>
<feature type="binding site" evidence="4">
    <location>
        <position position="134"/>
    </location>
    <ligand>
        <name>Zn(2+)</name>
        <dbReference type="ChEBI" id="CHEBI:29105"/>
    </ligand>
</feature>
<keyword evidence="2" id="KW-0808">Transferase</keyword>
<dbReference type="PANTHER" id="PTHR11085:SF10">
    <property type="entry name" value="NAD-DEPENDENT PROTEIN DEACYLASE SIRTUIN-5, MITOCHONDRIAL-RELATED"/>
    <property type="match status" value="1"/>
</dbReference>
<proteinExistence type="predicted"/>
<dbReference type="InterPro" id="IPR026591">
    <property type="entry name" value="Sirtuin_cat_small_dom_sf"/>
</dbReference>
<dbReference type="Pfam" id="PF02146">
    <property type="entry name" value="SIR2"/>
    <property type="match status" value="1"/>
</dbReference>
<accession>A0AA51RSJ4</accession>
<reference evidence="6 7" key="1">
    <citation type="submission" date="2023-08" db="EMBL/GenBank/DDBJ databases">
        <title>Pleionea litopenaei sp. nov., isolated from stomach of juvenile Litopenaeus vannamei.</title>
        <authorList>
            <person name="Rho A.M."/>
            <person name="Hwang C.Y."/>
        </authorList>
    </citation>
    <scope>NUCLEOTIDE SEQUENCE [LARGE SCALE GENOMIC DNA]</scope>
    <source>
        <strain evidence="6 7">HL-JVS1</strain>
    </source>
</reference>
<dbReference type="InterPro" id="IPR003000">
    <property type="entry name" value="Sirtuin"/>
</dbReference>
<sequence length="291" mass="32773">MSSSVHHFLTEFNQLLTEFNQHRRWLVLTGAGISLSTGIPTYRNDQGQWIRSTPIKHHEFIQNPTIRKRYWARSILGWPSVANATPSNSHIALAKLERQQRLTGLITQNVDRLHQQAGHQQVIDLHGRLDRVRCLQCSSFESREQLQQRLLTRNPFLLHISGLTAPDGDASFHDPQLEESITEQLQPVPCLICGGTLMPDVVFFGGTLAKETHTAVQQLLQQSQGVMVVGSSLMVYSGYRICKQAYQEGKPLLIINRGVTRADELASLKISGDCEYTLQQLVENTCINDPL</sequence>
<protein>
    <recommendedName>
        <fullName evidence="1">protein acetyllysine N-acetyltransferase</fullName>
        <ecNumber evidence="1">2.3.1.286</ecNumber>
    </recommendedName>
</protein>
<dbReference type="InterPro" id="IPR029035">
    <property type="entry name" value="DHS-like_NAD/FAD-binding_dom"/>
</dbReference>
<dbReference type="Gene3D" id="3.30.1600.10">
    <property type="entry name" value="SIR2/SIRT2 'Small Domain"/>
    <property type="match status" value="1"/>
</dbReference>
<keyword evidence="3" id="KW-0520">NAD</keyword>
<organism evidence="6 7">
    <name type="scientific">Pleionea litopenaei</name>
    <dbReference type="NCBI Taxonomy" id="3070815"/>
    <lineage>
        <taxon>Bacteria</taxon>
        <taxon>Pseudomonadati</taxon>
        <taxon>Pseudomonadota</taxon>
        <taxon>Gammaproteobacteria</taxon>
        <taxon>Oceanospirillales</taxon>
        <taxon>Pleioneaceae</taxon>
        <taxon>Pleionea</taxon>
    </lineage>
</organism>
<evidence type="ECO:0000256" key="3">
    <source>
        <dbReference type="ARBA" id="ARBA00023027"/>
    </source>
</evidence>
<keyword evidence="4" id="KW-0862">Zinc</keyword>
<dbReference type="GO" id="GO:0070403">
    <property type="term" value="F:NAD+ binding"/>
    <property type="evidence" value="ECO:0007669"/>
    <property type="project" value="InterPro"/>
</dbReference>
<keyword evidence="7" id="KW-1185">Reference proteome</keyword>
<dbReference type="InterPro" id="IPR026590">
    <property type="entry name" value="Ssirtuin_cat_dom"/>
</dbReference>
<dbReference type="PANTHER" id="PTHR11085">
    <property type="entry name" value="NAD-DEPENDENT PROTEIN DEACYLASE SIRTUIN-5, MITOCHONDRIAL-RELATED"/>
    <property type="match status" value="1"/>
</dbReference>
<feature type="binding site" evidence="4">
    <location>
        <position position="137"/>
    </location>
    <ligand>
        <name>Zn(2+)</name>
        <dbReference type="ChEBI" id="CHEBI:29105"/>
    </ligand>
</feature>
<dbReference type="PROSITE" id="PS50305">
    <property type="entry name" value="SIRTUIN"/>
    <property type="match status" value="1"/>
</dbReference>
<evidence type="ECO:0000313" key="7">
    <source>
        <dbReference type="Proteomes" id="UP001239782"/>
    </source>
</evidence>
<keyword evidence="4" id="KW-0479">Metal-binding</keyword>
<evidence type="ECO:0000256" key="2">
    <source>
        <dbReference type="ARBA" id="ARBA00022679"/>
    </source>
</evidence>
<feature type="binding site" evidence="4">
    <location>
        <position position="193"/>
    </location>
    <ligand>
        <name>Zn(2+)</name>
        <dbReference type="ChEBI" id="CHEBI:29105"/>
    </ligand>
</feature>
<dbReference type="NCBIfam" id="NF003738">
    <property type="entry name" value="PRK05333.1"/>
    <property type="match status" value="1"/>
</dbReference>
<dbReference type="KEGG" id="plei:Q9312_16055"/>
<feature type="domain" description="Deacetylase sirtuin-type" evidence="5">
    <location>
        <begin position="1"/>
        <end position="291"/>
    </location>
</feature>
<dbReference type="Gene3D" id="3.40.50.1220">
    <property type="entry name" value="TPP-binding domain"/>
    <property type="match status" value="1"/>
</dbReference>
<evidence type="ECO:0000256" key="1">
    <source>
        <dbReference type="ARBA" id="ARBA00012928"/>
    </source>
</evidence>
<feature type="binding site" evidence="4">
    <location>
        <position position="190"/>
    </location>
    <ligand>
        <name>Zn(2+)</name>
        <dbReference type="ChEBI" id="CHEBI:29105"/>
    </ligand>
</feature>